<dbReference type="PANTHER" id="PTHR23150">
    <property type="entry name" value="SULFATASE MODIFYING FACTOR 1, 2"/>
    <property type="match status" value="1"/>
</dbReference>
<dbReference type="Gene3D" id="3.90.1580.10">
    <property type="entry name" value="paralog of FGE (formylglycine-generating enzyme)"/>
    <property type="match status" value="1"/>
</dbReference>
<dbReference type="Pfam" id="PF03781">
    <property type="entry name" value="FGE-sulfatase"/>
    <property type="match status" value="1"/>
</dbReference>
<dbReference type="InterPro" id="IPR042095">
    <property type="entry name" value="SUMF_sf"/>
</dbReference>
<name>A0A4R6A909_9RHOB</name>
<dbReference type="Proteomes" id="UP000295701">
    <property type="component" value="Unassembled WGS sequence"/>
</dbReference>
<dbReference type="AlphaFoldDB" id="A0A4R6A909"/>
<sequence>MNRAAVIAVSLAGVVGLAAALGGAAWISRGPDLPSMPGPDAVAVDVAPLDFDAKGGIRRDAAPQPARTIWVARDEVTVAEWNACHAAGACDFEIPVRGDTDPATLPATGLSQPDAMAYAAWIAEQTGDPWRLPRLEEWHALAAPVLPEEEDPIFTDPSLTWASSYLLTEGKTRALRPAGSFSRSPDGVRDLDGSVWEWTSSCFGGGSGADPDRCPAFYVAGEHVAAVSWLERDPARGGCAVGSPPAHLGMRLVSDRAPSS</sequence>
<dbReference type="PANTHER" id="PTHR23150:SF19">
    <property type="entry name" value="FORMYLGLYCINE-GENERATING ENZYME"/>
    <property type="match status" value="1"/>
</dbReference>
<organism evidence="2 3">
    <name type="scientific">Palleronia sediminis</name>
    <dbReference type="NCBI Taxonomy" id="2547833"/>
    <lineage>
        <taxon>Bacteria</taxon>
        <taxon>Pseudomonadati</taxon>
        <taxon>Pseudomonadota</taxon>
        <taxon>Alphaproteobacteria</taxon>
        <taxon>Rhodobacterales</taxon>
        <taxon>Roseobacteraceae</taxon>
        <taxon>Palleronia</taxon>
    </lineage>
</organism>
<reference evidence="2 3" key="1">
    <citation type="submission" date="2019-03" db="EMBL/GenBank/DDBJ databases">
        <title>Primorskyibacter sp. SS33 isolated from sediments.</title>
        <authorList>
            <person name="Xunke S."/>
        </authorList>
    </citation>
    <scope>NUCLEOTIDE SEQUENCE [LARGE SCALE GENOMIC DNA]</scope>
    <source>
        <strain evidence="2 3">SS33</strain>
    </source>
</reference>
<gene>
    <name evidence="2" type="ORF">E2L08_10380</name>
</gene>
<dbReference type="InterPro" id="IPR016187">
    <property type="entry name" value="CTDL_fold"/>
</dbReference>
<comment type="caution">
    <text evidence="2">The sequence shown here is derived from an EMBL/GenBank/DDBJ whole genome shotgun (WGS) entry which is preliminary data.</text>
</comment>
<proteinExistence type="predicted"/>
<keyword evidence="3" id="KW-1185">Reference proteome</keyword>
<dbReference type="InterPro" id="IPR051043">
    <property type="entry name" value="Sulfatase_Mod_Factor_Kinase"/>
</dbReference>
<dbReference type="SUPFAM" id="SSF56436">
    <property type="entry name" value="C-type lectin-like"/>
    <property type="match status" value="1"/>
</dbReference>
<dbReference type="InterPro" id="IPR005532">
    <property type="entry name" value="SUMF_dom"/>
</dbReference>
<accession>A0A4R6A909</accession>
<evidence type="ECO:0000259" key="1">
    <source>
        <dbReference type="Pfam" id="PF03781"/>
    </source>
</evidence>
<dbReference type="OrthoDB" id="9768004at2"/>
<evidence type="ECO:0000313" key="3">
    <source>
        <dbReference type="Proteomes" id="UP000295701"/>
    </source>
</evidence>
<evidence type="ECO:0000313" key="2">
    <source>
        <dbReference type="EMBL" id="TDL79417.1"/>
    </source>
</evidence>
<dbReference type="RefSeq" id="WP_133397008.1">
    <property type="nucleotide sequence ID" value="NZ_SNAA01000010.1"/>
</dbReference>
<dbReference type="GO" id="GO:0120147">
    <property type="term" value="F:formylglycine-generating oxidase activity"/>
    <property type="evidence" value="ECO:0007669"/>
    <property type="project" value="TreeGrafter"/>
</dbReference>
<feature type="domain" description="Sulfatase-modifying factor enzyme-like" evidence="1">
    <location>
        <begin position="70"/>
        <end position="253"/>
    </location>
</feature>
<protein>
    <submittedName>
        <fullName evidence="2">Formylglycine-generating enzyme family protein</fullName>
    </submittedName>
</protein>
<dbReference type="EMBL" id="SNAA01000010">
    <property type="protein sequence ID" value="TDL79417.1"/>
    <property type="molecule type" value="Genomic_DNA"/>
</dbReference>